<protein>
    <submittedName>
        <fullName evidence="2">GIY-YIG nuclease family protein</fullName>
    </submittedName>
</protein>
<dbReference type="PROSITE" id="PS50164">
    <property type="entry name" value="GIY_YIG"/>
    <property type="match status" value="1"/>
</dbReference>
<accession>A0A955I5F8</accession>
<organism evidence="2 3">
    <name type="scientific">Candidatus Dojkabacteria bacterium</name>
    <dbReference type="NCBI Taxonomy" id="2099670"/>
    <lineage>
        <taxon>Bacteria</taxon>
        <taxon>Candidatus Dojkabacteria</taxon>
    </lineage>
</organism>
<dbReference type="EMBL" id="JAGQLI010000122">
    <property type="protein sequence ID" value="MCA9379260.1"/>
    <property type="molecule type" value="Genomic_DNA"/>
</dbReference>
<reference evidence="2" key="1">
    <citation type="submission" date="2020-04" db="EMBL/GenBank/DDBJ databases">
        <authorList>
            <person name="Zhang T."/>
        </authorList>
    </citation>
    <scope>NUCLEOTIDE SEQUENCE</scope>
    <source>
        <strain evidence="2">HKST-UBA12</strain>
    </source>
</reference>
<dbReference type="AlphaFoldDB" id="A0A955I5F8"/>
<evidence type="ECO:0000313" key="2">
    <source>
        <dbReference type="EMBL" id="MCA9379260.1"/>
    </source>
</evidence>
<dbReference type="SUPFAM" id="SSF82771">
    <property type="entry name" value="GIY-YIG endonuclease"/>
    <property type="match status" value="1"/>
</dbReference>
<dbReference type="InterPro" id="IPR035901">
    <property type="entry name" value="GIY-YIG_endonuc_sf"/>
</dbReference>
<sequence>MCAFSLYSLKNAKTYVGYSAKDPVKRLEEHNVGLNKWTKENGPFELLYYERYFCEKDAREREKFYKSGFGREIKQLIVDRLKEIKAVV</sequence>
<reference evidence="2" key="2">
    <citation type="journal article" date="2021" name="Microbiome">
        <title>Successional dynamics and alternative stable states in a saline activated sludge microbial community over 9 years.</title>
        <authorList>
            <person name="Wang Y."/>
            <person name="Ye J."/>
            <person name="Ju F."/>
            <person name="Liu L."/>
            <person name="Boyd J.A."/>
            <person name="Deng Y."/>
            <person name="Parks D.H."/>
            <person name="Jiang X."/>
            <person name="Yin X."/>
            <person name="Woodcroft B.J."/>
            <person name="Tyson G.W."/>
            <person name="Hugenholtz P."/>
            <person name="Polz M.F."/>
            <person name="Zhang T."/>
        </authorList>
    </citation>
    <scope>NUCLEOTIDE SEQUENCE</scope>
    <source>
        <strain evidence="2">HKST-UBA12</strain>
    </source>
</reference>
<evidence type="ECO:0000259" key="1">
    <source>
        <dbReference type="PROSITE" id="PS50164"/>
    </source>
</evidence>
<name>A0A955I5F8_9BACT</name>
<dbReference type="InterPro" id="IPR000305">
    <property type="entry name" value="GIY-YIG_endonuc"/>
</dbReference>
<feature type="domain" description="GIY-YIG" evidence="1">
    <location>
        <begin position="1"/>
        <end position="75"/>
    </location>
</feature>
<proteinExistence type="predicted"/>
<evidence type="ECO:0000313" key="3">
    <source>
        <dbReference type="Proteomes" id="UP000760819"/>
    </source>
</evidence>
<dbReference type="Pfam" id="PF01541">
    <property type="entry name" value="GIY-YIG"/>
    <property type="match status" value="1"/>
</dbReference>
<dbReference type="Gene3D" id="3.40.1440.10">
    <property type="entry name" value="GIY-YIG endonuclease"/>
    <property type="match status" value="1"/>
</dbReference>
<gene>
    <name evidence="2" type="ORF">KC640_02425</name>
</gene>
<dbReference type="Proteomes" id="UP000760819">
    <property type="component" value="Unassembled WGS sequence"/>
</dbReference>
<comment type="caution">
    <text evidence="2">The sequence shown here is derived from an EMBL/GenBank/DDBJ whole genome shotgun (WGS) entry which is preliminary data.</text>
</comment>